<dbReference type="PROSITE" id="PS50880">
    <property type="entry name" value="TOPRIM"/>
    <property type="match status" value="1"/>
</dbReference>
<dbReference type="EMBL" id="DTHG01000013">
    <property type="protein sequence ID" value="HGW91132.1"/>
    <property type="molecule type" value="Genomic_DNA"/>
</dbReference>
<dbReference type="Gene3D" id="6.10.250.240">
    <property type="match status" value="1"/>
</dbReference>
<dbReference type="InterPro" id="IPR023627">
    <property type="entry name" value="Rcmb_RecR"/>
</dbReference>
<dbReference type="Gene3D" id="3.40.1360.10">
    <property type="match status" value="1"/>
</dbReference>
<evidence type="ECO:0000256" key="7">
    <source>
        <dbReference type="HAMAP-Rule" id="MF_00017"/>
    </source>
</evidence>
<evidence type="ECO:0000256" key="1">
    <source>
        <dbReference type="ARBA" id="ARBA00022723"/>
    </source>
</evidence>
<protein>
    <recommendedName>
        <fullName evidence="7">Recombination protein RecR</fullName>
    </recommendedName>
</protein>
<keyword evidence="4 7" id="KW-0862">Zinc</keyword>
<organism evidence="9">
    <name type="scientific">candidate division WOR-3 bacterium</name>
    <dbReference type="NCBI Taxonomy" id="2052148"/>
    <lineage>
        <taxon>Bacteria</taxon>
        <taxon>Bacteria division WOR-3</taxon>
    </lineage>
</organism>
<dbReference type="PANTHER" id="PTHR30446:SF0">
    <property type="entry name" value="RECOMBINATION PROTEIN RECR"/>
    <property type="match status" value="1"/>
</dbReference>
<dbReference type="InterPro" id="IPR015967">
    <property type="entry name" value="Rcmb_RecR_Znf"/>
</dbReference>
<evidence type="ECO:0000256" key="6">
    <source>
        <dbReference type="ARBA" id="ARBA00023204"/>
    </source>
</evidence>
<dbReference type="InterPro" id="IPR034137">
    <property type="entry name" value="TOPRIM_RecR"/>
</dbReference>
<accession>A0A7C4UBP2</accession>
<feature type="zinc finger region" description="C4-type" evidence="7">
    <location>
        <begin position="54"/>
        <end position="69"/>
    </location>
</feature>
<dbReference type="HAMAP" id="MF_00017">
    <property type="entry name" value="RecR"/>
    <property type="match status" value="1"/>
</dbReference>
<evidence type="ECO:0000256" key="5">
    <source>
        <dbReference type="ARBA" id="ARBA00023172"/>
    </source>
</evidence>
<dbReference type="SMART" id="SM00493">
    <property type="entry name" value="TOPRIM"/>
    <property type="match status" value="1"/>
</dbReference>
<evidence type="ECO:0000256" key="3">
    <source>
        <dbReference type="ARBA" id="ARBA00022771"/>
    </source>
</evidence>
<evidence type="ECO:0000256" key="2">
    <source>
        <dbReference type="ARBA" id="ARBA00022763"/>
    </source>
</evidence>
<sequence>MNKSFETLIESLMLLPGIGKRSAERIAFYIINHKDEGLKIGGSIIDAVNKIRNCSICGNITESDICNICADKNRERKTICIVENIQDLLAIENTGIYKGLYHITGGLISPLDKIGPEKLRMEELFHRLSEGVEEVIIALKATTEGEATSHYIKERIKKMGLNLKLTRIAIGIPVGGDIDLTDKLTIINAITNRKEIQ</sequence>
<dbReference type="Pfam" id="PF21176">
    <property type="entry name" value="RecR_HhH"/>
    <property type="match status" value="1"/>
</dbReference>
<dbReference type="CDD" id="cd01025">
    <property type="entry name" value="TOPRIM_recR"/>
    <property type="match status" value="1"/>
</dbReference>
<keyword evidence="3 7" id="KW-0863">Zinc-finger</keyword>
<dbReference type="SUPFAM" id="SSF111304">
    <property type="entry name" value="Recombination protein RecR"/>
    <property type="match status" value="1"/>
</dbReference>
<name>A0A7C4UBP2_UNCW3</name>
<dbReference type="GO" id="GO:0003677">
    <property type="term" value="F:DNA binding"/>
    <property type="evidence" value="ECO:0007669"/>
    <property type="project" value="UniProtKB-UniRule"/>
</dbReference>
<dbReference type="GO" id="GO:0008270">
    <property type="term" value="F:zinc ion binding"/>
    <property type="evidence" value="ECO:0007669"/>
    <property type="project" value="UniProtKB-KW"/>
</dbReference>
<dbReference type="Gene3D" id="3.30.60.80">
    <property type="match status" value="1"/>
</dbReference>
<dbReference type="NCBIfam" id="TIGR00615">
    <property type="entry name" value="recR"/>
    <property type="match status" value="1"/>
</dbReference>
<dbReference type="GO" id="GO:0006310">
    <property type="term" value="P:DNA recombination"/>
    <property type="evidence" value="ECO:0007669"/>
    <property type="project" value="UniProtKB-UniRule"/>
</dbReference>
<reference evidence="9" key="1">
    <citation type="journal article" date="2020" name="mSystems">
        <title>Genome- and Community-Level Interaction Insights into Carbon Utilization and Element Cycling Functions of Hydrothermarchaeota in Hydrothermal Sediment.</title>
        <authorList>
            <person name="Zhou Z."/>
            <person name="Liu Y."/>
            <person name="Xu W."/>
            <person name="Pan J."/>
            <person name="Luo Z.H."/>
            <person name="Li M."/>
        </authorList>
    </citation>
    <scope>NUCLEOTIDE SEQUENCE [LARGE SCALE GENOMIC DNA]</scope>
    <source>
        <strain evidence="9">SpSt-780</strain>
    </source>
</reference>
<feature type="domain" description="Toprim" evidence="8">
    <location>
        <begin position="77"/>
        <end position="173"/>
    </location>
</feature>
<keyword evidence="5 7" id="KW-0233">DNA recombination</keyword>
<dbReference type="Pfam" id="PF21175">
    <property type="entry name" value="RecR_C"/>
    <property type="match status" value="1"/>
</dbReference>
<dbReference type="AlphaFoldDB" id="A0A7C4UBP2"/>
<dbReference type="Gene3D" id="1.10.8.420">
    <property type="entry name" value="RecR Domain 1"/>
    <property type="match status" value="1"/>
</dbReference>
<dbReference type="Pfam" id="PF13662">
    <property type="entry name" value="Toprim_4"/>
    <property type="match status" value="1"/>
</dbReference>
<evidence type="ECO:0000256" key="4">
    <source>
        <dbReference type="ARBA" id="ARBA00022833"/>
    </source>
</evidence>
<evidence type="ECO:0000259" key="8">
    <source>
        <dbReference type="PROSITE" id="PS50880"/>
    </source>
</evidence>
<dbReference type="GO" id="GO:0006281">
    <property type="term" value="P:DNA repair"/>
    <property type="evidence" value="ECO:0007669"/>
    <property type="project" value="UniProtKB-UniRule"/>
</dbReference>
<comment type="caution">
    <text evidence="9">The sequence shown here is derived from an EMBL/GenBank/DDBJ whole genome shotgun (WGS) entry which is preliminary data.</text>
</comment>
<keyword evidence="2 7" id="KW-0227">DNA damage</keyword>
<dbReference type="InterPro" id="IPR006171">
    <property type="entry name" value="TOPRIM_dom"/>
</dbReference>
<dbReference type="Pfam" id="PF02132">
    <property type="entry name" value="RecR_ZnF"/>
    <property type="match status" value="1"/>
</dbReference>
<keyword evidence="6 7" id="KW-0234">DNA repair</keyword>
<comment type="function">
    <text evidence="7">May play a role in DNA repair. It seems to be involved in an RecBC-independent recombinational process of DNA repair. It may act with RecF and RecO.</text>
</comment>
<evidence type="ECO:0000313" key="9">
    <source>
        <dbReference type="EMBL" id="HGW91132.1"/>
    </source>
</evidence>
<proteinExistence type="inferred from homology"/>
<dbReference type="InterPro" id="IPR000093">
    <property type="entry name" value="DNA_Rcmb_RecR"/>
</dbReference>
<keyword evidence="1 7" id="KW-0479">Metal-binding</keyword>
<dbReference type="PANTHER" id="PTHR30446">
    <property type="entry name" value="RECOMBINATION PROTEIN RECR"/>
    <property type="match status" value="1"/>
</dbReference>
<comment type="similarity">
    <text evidence="7">Belongs to the RecR family.</text>
</comment>
<gene>
    <name evidence="7 9" type="primary">recR</name>
    <name evidence="9" type="ORF">ENV67_01145</name>
</gene>